<dbReference type="Proteomes" id="UP000229307">
    <property type="component" value="Unassembled WGS sequence"/>
</dbReference>
<evidence type="ECO:0008006" key="4">
    <source>
        <dbReference type="Google" id="ProtNLM"/>
    </source>
</evidence>
<keyword evidence="1" id="KW-1133">Transmembrane helix</keyword>
<evidence type="ECO:0000313" key="3">
    <source>
        <dbReference type="Proteomes" id="UP000229307"/>
    </source>
</evidence>
<dbReference type="AlphaFoldDB" id="A0A2M7SBY1"/>
<proteinExistence type="predicted"/>
<feature type="transmembrane region" description="Helical" evidence="1">
    <location>
        <begin position="85"/>
        <end position="109"/>
    </location>
</feature>
<comment type="caution">
    <text evidence="2">The sequence shown here is derived from an EMBL/GenBank/DDBJ whole genome shotgun (WGS) entry which is preliminary data.</text>
</comment>
<protein>
    <recommendedName>
        <fullName evidence="4">DUF2254 domain-containing protein</fullName>
    </recommendedName>
</protein>
<keyword evidence="1" id="KW-0812">Transmembrane</keyword>
<organism evidence="2 3">
    <name type="scientific">Candidatus Desantisbacteria bacterium CG_4_10_14_0_8_um_filter_48_22</name>
    <dbReference type="NCBI Taxonomy" id="1974543"/>
    <lineage>
        <taxon>Bacteria</taxon>
        <taxon>Candidatus Desantisiibacteriota</taxon>
    </lineage>
</organism>
<evidence type="ECO:0000256" key="1">
    <source>
        <dbReference type="SAM" id="Phobius"/>
    </source>
</evidence>
<accession>A0A2M7SBY1</accession>
<keyword evidence="1" id="KW-0472">Membrane</keyword>
<reference evidence="3" key="1">
    <citation type="submission" date="2017-09" db="EMBL/GenBank/DDBJ databases">
        <title>Depth-based differentiation of microbial function through sediment-hosted aquifers and enrichment of novel symbionts in the deep terrestrial subsurface.</title>
        <authorList>
            <person name="Probst A.J."/>
            <person name="Ladd B."/>
            <person name="Jarett J.K."/>
            <person name="Geller-Mcgrath D.E."/>
            <person name="Sieber C.M.K."/>
            <person name="Emerson J.B."/>
            <person name="Anantharaman K."/>
            <person name="Thomas B.C."/>
            <person name="Malmstrom R."/>
            <person name="Stieglmeier M."/>
            <person name="Klingl A."/>
            <person name="Woyke T."/>
            <person name="Ryan C.M."/>
            <person name="Banfield J.F."/>
        </authorList>
    </citation>
    <scope>NUCLEOTIDE SEQUENCE [LARGE SCALE GENOMIC DNA]</scope>
</reference>
<gene>
    <name evidence="2" type="ORF">COY52_05410</name>
</gene>
<feature type="transmembrane region" description="Helical" evidence="1">
    <location>
        <begin position="20"/>
        <end position="40"/>
    </location>
</feature>
<dbReference type="InterPro" id="IPR018723">
    <property type="entry name" value="DUF2254_membrane"/>
</dbReference>
<sequence>MSSGMISVSSQAGGAGISGIVTQILSTILGLAITIAFVLVQMTATKYISQVIDMFLRWKVNLLPVALFIFSLIFVNSVNTGASDTVSLILLLISVISLVPYFYALFGFLKSENLVDRMGEETVRALERGNRKKALDEILKLNKMSKSAIQRMKNEVPLRSADLVRDIMVRYIDLKKGMPAEWFRIDSSDFPGSPPEAIDEINRNRTWLEVKVFQEFAVIFNLILSSWYKLRDVLTGILIAARTVGCKAQEAGDGHVVDLMVKFFNTFARLALNNSDRTVLYNIFYQYRLFAESLLSKNDGLSRRIARHIGYYGTLAEKLGQEYVLETSLYDIMMLVQAACGKKAANHAVLLEDFLGMYDDAGKSGNDKLVFKLEKRYLMLAGFYILKNERSFADLIKRKLQTAGPRIKELEAQIMKEKDPDFWEVTDRIINFDYVDSAQKEGIRKFMAELES</sequence>
<feature type="transmembrane region" description="Helical" evidence="1">
    <location>
        <begin position="60"/>
        <end position="79"/>
    </location>
</feature>
<evidence type="ECO:0000313" key="2">
    <source>
        <dbReference type="EMBL" id="PIZ17035.1"/>
    </source>
</evidence>
<name>A0A2M7SBY1_9BACT</name>
<dbReference type="Pfam" id="PF10011">
    <property type="entry name" value="DUF2254"/>
    <property type="match status" value="1"/>
</dbReference>
<dbReference type="EMBL" id="PFMR01000147">
    <property type="protein sequence ID" value="PIZ17035.1"/>
    <property type="molecule type" value="Genomic_DNA"/>
</dbReference>